<dbReference type="Pfam" id="PF02535">
    <property type="entry name" value="Zip"/>
    <property type="match status" value="1"/>
</dbReference>
<dbReference type="AlphaFoldDB" id="A0A0N8Q033"/>
<evidence type="ECO:0000256" key="4">
    <source>
        <dbReference type="ARBA" id="ARBA00023136"/>
    </source>
</evidence>
<dbReference type="InterPro" id="IPR003689">
    <property type="entry name" value="ZIP"/>
</dbReference>
<reference evidence="7 8" key="1">
    <citation type="journal article" date="2015" name="Front. Microbiol.">
        <title>Genome sequence of the plant growth promoting endophytic yeast Rhodotorula graminis WP1.</title>
        <authorList>
            <person name="Firrincieli A."/>
            <person name="Otillar R."/>
            <person name="Salamov A."/>
            <person name="Schmutz J."/>
            <person name="Khan Z."/>
            <person name="Redman R.S."/>
            <person name="Fleck N.D."/>
            <person name="Lindquist E."/>
            <person name="Grigoriev I.V."/>
            <person name="Doty S.L."/>
        </authorList>
    </citation>
    <scope>NUCLEOTIDE SEQUENCE [LARGE SCALE GENOMIC DNA]</scope>
    <source>
        <strain evidence="7 8">WP1</strain>
    </source>
</reference>
<evidence type="ECO:0000256" key="2">
    <source>
        <dbReference type="ARBA" id="ARBA00022692"/>
    </source>
</evidence>
<evidence type="ECO:0000256" key="1">
    <source>
        <dbReference type="ARBA" id="ARBA00004141"/>
    </source>
</evidence>
<dbReference type="PANTHER" id="PTHR11040:SF32">
    <property type="entry name" value="ZINC-REGULATED TRANSPORTER 1"/>
    <property type="match status" value="1"/>
</dbReference>
<proteinExistence type="predicted"/>
<keyword evidence="3 6" id="KW-1133">Transmembrane helix</keyword>
<dbReference type="Proteomes" id="UP000053890">
    <property type="component" value="Unassembled WGS sequence"/>
</dbReference>
<feature type="transmembrane region" description="Helical" evidence="6">
    <location>
        <begin position="109"/>
        <end position="129"/>
    </location>
</feature>
<dbReference type="OMA" id="ISEYPWV"/>
<keyword evidence="4 6" id="KW-0472">Membrane</keyword>
<gene>
    <name evidence="7" type="ORF">RHOBADRAFT_37873</name>
</gene>
<feature type="transmembrane region" description="Helical" evidence="6">
    <location>
        <begin position="26"/>
        <end position="46"/>
    </location>
</feature>
<dbReference type="GeneID" id="28973918"/>
<name>A0A0N8Q033_RHOGW</name>
<dbReference type="OrthoDB" id="448280at2759"/>
<feature type="transmembrane region" description="Helical" evidence="6">
    <location>
        <begin position="325"/>
        <end position="344"/>
    </location>
</feature>
<keyword evidence="2 6" id="KW-0812">Transmembrane</keyword>
<sequence>MSDALPVDDAPDPCGAVSTGRLGLRIGSIFAILVTSLAGTLFPILAKRVKALERTVPGFVFDFAKFFGSGVILATGFIHLLQPATEALGASYTLSAGGCISDAWADYPYAFALCLVSLYATFVSQMVFLRMGSERVGRALEANASSADPEKAHGPAVPAPSAVGRESTTTAATQGLADPLEDNPVVAQLMSAITLEFGVVLHSVIIGLTLSGTSDEGLGTLVIVIVFHQMFEGLGLGTRLALLDVSDTYAWLPWVGALVFSLCTPLGTAIGLGVREGVSMSNGTGSVAAGILDAISSGILLYMATVELIAHEIVLNPYYHTCSWTRLWFCLGSFAFGAGIMALLGKWT</sequence>
<comment type="subcellular location">
    <subcellularLocation>
        <location evidence="1">Membrane</location>
        <topology evidence="1">Multi-pass membrane protein</topology>
    </subcellularLocation>
</comment>
<dbReference type="STRING" id="578459.A0A0N8Q033"/>
<evidence type="ECO:0000313" key="7">
    <source>
        <dbReference type="EMBL" id="KPV74005.1"/>
    </source>
</evidence>
<evidence type="ECO:0000313" key="8">
    <source>
        <dbReference type="Proteomes" id="UP000053890"/>
    </source>
</evidence>
<dbReference type="GO" id="GO:0005886">
    <property type="term" value="C:plasma membrane"/>
    <property type="evidence" value="ECO:0007669"/>
    <property type="project" value="TreeGrafter"/>
</dbReference>
<feature type="region of interest" description="Disordered" evidence="5">
    <location>
        <begin position="142"/>
        <end position="170"/>
    </location>
</feature>
<organism evidence="7 8">
    <name type="scientific">Rhodotorula graminis (strain WP1)</name>
    <dbReference type="NCBI Taxonomy" id="578459"/>
    <lineage>
        <taxon>Eukaryota</taxon>
        <taxon>Fungi</taxon>
        <taxon>Dikarya</taxon>
        <taxon>Basidiomycota</taxon>
        <taxon>Pucciniomycotina</taxon>
        <taxon>Microbotryomycetes</taxon>
        <taxon>Sporidiobolales</taxon>
        <taxon>Sporidiobolaceae</taxon>
        <taxon>Rhodotorula</taxon>
    </lineage>
</organism>
<evidence type="ECO:0008006" key="9">
    <source>
        <dbReference type="Google" id="ProtNLM"/>
    </source>
</evidence>
<feature type="transmembrane region" description="Helical" evidence="6">
    <location>
        <begin position="286"/>
        <end position="305"/>
    </location>
</feature>
<dbReference type="EMBL" id="KQ474081">
    <property type="protein sequence ID" value="KPV74005.1"/>
    <property type="molecule type" value="Genomic_DNA"/>
</dbReference>
<evidence type="ECO:0000256" key="6">
    <source>
        <dbReference type="SAM" id="Phobius"/>
    </source>
</evidence>
<dbReference type="GO" id="GO:0005385">
    <property type="term" value="F:zinc ion transmembrane transporter activity"/>
    <property type="evidence" value="ECO:0007669"/>
    <property type="project" value="TreeGrafter"/>
</dbReference>
<protein>
    <recommendedName>
        <fullName evidence="9">ZIP zinc/iron transport family</fullName>
    </recommendedName>
</protein>
<keyword evidence="8" id="KW-1185">Reference proteome</keyword>
<feature type="transmembrane region" description="Helical" evidence="6">
    <location>
        <begin position="199"/>
        <end position="231"/>
    </location>
</feature>
<evidence type="ECO:0000256" key="3">
    <source>
        <dbReference type="ARBA" id="ARBA00022989"/>
    </source>
</evidence>
<evidence type="ECO:0000256" key="5">
    <source>
        <dbReference type="SAM" id="MobiDB-lite"/>
    </source>
</evidence>
<feature type="transmembrane region" description="Helical" evidence="6">
    <location>
        <begin position="251"/>
        <end position="274"/>
    </location>
</feature>
<feature type="transmembrane region" description="Helical" evidence="6">
    <location>
        <begin position="58"/>
        <end position="81"/>
    </location>
</feature>
<dbReference type="PANTHER" id="PTHR11040">
    <property type="entry name" value="ZINC/IRON TRANSPORTER"/>
    <property type="match status" value="1"/>
</dbReference>
<accession>A0A0N8Q033</accession>
<dbReference type="RefSeq" id="XP_018270054.1">
    <property type="nucleotide sequence ID" value="XM_018413469.1"/>
</dbReference>